<reference evidence="11" key="3">
    <citation type="submission" date="2025-09" db="UniProtKB">
        <authorList>
            <consortium name="Ensembl"/>
        </authorList>
    </citation>
    <scope>IDENTIFICATION</scope>
</reference>
<name>A0AAY4BM00_9TELE</name>
<evidence type="ECO:0000256" key="3">
    <source>
        <dbReference type="ARBA" id="ARBA00022490"/>
    </source>
</evidence>
<feature type="region of interest" description="Disordered" evidence="9">
    <location>
        <begin position="285"/>
        <end position="321"/>
    </location>
</feature>
<reference evidence="11" key="2">
    <citation type="submission" date="2025-08" db="UniProtKB">
        <authorList>
            <consortium name="Ensembl"/>
        </authorList>
    </citation>
    <scope>IDENTIFICATION</scope>
</reference>
<feature type="DNA-binding region" description="Fork-head" evidence="8">
    <location>
        <begin position="99"/>
        <end position="193"/>
    </location>
</feature>
<feature type="compositionally biased region" description="Low complexity" evidence="9">
    <location>
        <begin position="602"/>
        <end position="618"/>
    </location>
</feature>
<dbReference type="CDD" id="cd20063">
    <property type="entry name" value="FH_FOXO6"/>
    <property type="match status" value="1"/>
</dbReference>
<reference evidence="11 12" key="1">
    <citation type="submission" date="2020-06" db="EMBL/GenBank/DDBJ databases">
        <authorList>
            <consortium name="Wellcome Sanger Institute Data Sharing"/>
        </authorList>
    </citation>
    <scope>NUCLEOTIDE SEQUENCE [LARGE SCALE GENOMIC DNA]</scope>
</reference>
<dbReference type="GO" id="GO:0000978">
    <property type="term" value="F:RNA polymerase II cis-regulatory region sequence-specific DNA binding"/>
    <property type="evidence" value="ECO:0007669"/>
    <property type="project" value="TreeGrafter"/>
</dbReference>
<comment type="subcellular location">
    <subcellularLocation>
        <location evidence="2">Cytoplasm</location>
    </subcellularLocation>
    <subcellularLocation>
        <location evidence="1 8">Nucleus</location>
    </subcellularLocation>
</comment>
<protein>
    <recommendedName>
        <fullName evidence="10">Fork-head domain-containing protein</fullName>
    </recommendedName>
</protein>
<keyword evidence="6" id="KW-0804">Transcription</keyword>
<evidence type="ECO:0000313" key="12">
    <source>
        <dbReference type="Proteomes" id="UP000694580"/>
    </source>
</evidence>
<dbReference type="InterPro" id="IPR032068">
    <property type="entry name" value="FOXO_KIX-bd"/>
</dbReference>
<evidence type="ECO:0000256" key="1">
    <source>
        <dbReference type="ARBA" id="ARBA00004123"/>
    </source>
</evidence>
<dbReference type="InterPro" id="IPR036388">
    <property type="entry name" value="WH-like_DNA-bd_sf"/>
</dbReference>
<dbReference type="SUPFAM" id="SSF46785">
    <property type="entry name" value="Winged helix' DNA-binding domain"/>
    <property type="match status" value="1"/>
</dbReference>
<dbReference type="InterPro" id="IPR047410">
    <property type="entry name" value="FH_FOXO6"/>
</dbReference>
<evidence type="ECO:0000313" key="11">
    <source>
        <dbReference type="Ensembl" id="ENSDCDP00010021577.1"/>
    </source>
</evidence>
<organism evidence="11 12">
    <name type="scientific">Denticeps clupeoides</name>
    <name type="common">denticle herring</name>
    <dbReference type="NCBI Taxonomy" id="299321"/>
    <lineage>
        <taxon>Eukaryota</taxon>
        <taxon>Metazoa</taxon>
        <taxon>Chordata</taxon>
        <taxon>Craniata</taxon>
        <taxon>Vertebrata</taxon>
        <taxon>Euteleostomi</taxon>
        <taxon>Actinopterygii</taxon>
        <taxon>Neopterygii</taxon>
        <taxon>Teleostei</taxon>
        <taxon>Clupei</taxon>
        <taxon>Clupeiformes</taxon>
        <taxon>Denticipitoidei</taxon>
        <taxon>Denticipitidae</taxon>
        <taxon>Denticeps</taxon>
    </lineage>
</organism>
<feature type="region of interest" description="Disordered" evidence="9">
    <location>
        <begin position="434"/>
        <end position="656"/>
    </location>
</feature>
<dbReference type="Pfam" id="PF16676">
    <property type="entry name" value="FOXO-TAD"/>
    <property type="match status" value="1"/>
</dbReference>
<keyword evidence="3" id="KW-0963">Cytoplasm</keyword>
<dbReference type="InterPro" id="IPR001766">
    <property type="entry name" value="Fork_head_dom"/>
</dbReference>
<dbReference type="Proteomes" id="UP000694580">
    <property type="component" value="Chromosome 20"/>
</dbReference>
<evidence type="ECO:0000256" key="8">
    <source>
        <dbReference type="PROSITE-ProRule" id="PRU00089"/>
    </source>
</evidence>
<dbReference type="InterPro" id="IPR030456">
    <property type="entry name" value="TF_fork_head_CS_2"/>
</dbReference>
<dbReference type="RefSeq" id="XP_028820170.1">
    <property type="nucleotide sequence ID" value="XM_028964337.1"/>
</dbReference>
<dbReference type="PROSITE" id="PS00658">
    <property type="entry name" value="FORK_HEAD_2"/>
    <property type="match status" value="1"/>
</dbReference>
<feature type="compositionally biased region" description="Basic and acidic residues" evidence="9">
    <location>
        <begin position="454"/>
        <end position="470"/>
    </location>
</feature>
<dbReference type="InterPro" id="IPR032067">
    <property type="entry name" value="FOXO-TAD"/>
</dbReference>
<dbReference type="Pfam" id="PF16675">
    <property type="entry name" value="FOXO_KIX_bdg"/>
    <property type="match status" value="1"/>
</dbReference>
<sequence>MLMMDAHQVDADLEPQGRPRSCTWPPPCPDEESRALPPPPPPLVSVKAEPYNVPACRAERSGGAPAEITHPAGAPAPVAAALDVAGQLRKSKSSRRNAWGNQSYADLITRAIESTPDKRLTLSQIYDWMVRFVPYFKDKGDSNSSAGWKNSIRHNLSLHTRFIRVQNEGTGKSSWWMLNPEGGKMGKGPRRRAVTMDNGTKFLKSRGRVSRKRAGTGPGVGVGINHGIGVGSGMQGSPEHGSPAGKACAGIGVEEFDTWTDLHSRTSSSGSTLSGCLSPILAEAEPDEPEEGGLSCSASPHLYPSPSSTRSPALGTGGHCPTVELPQLTDLTGAISLEEGYQSSQLKRSAYPFIPGPKGETSYCGYGQPPLGMMRHHAPMQTIQENKPTSFQQPLRGYSENNALESLLAGGPQYCSKDMVVGQGGQAHSLLAASSNGLSHRQSSHNHAHHHSSHEHAHSQSLHSDHDQNGSHHSHAHSHTHKQHSSLDYNHAVHKHHSSTGHNYNQPHDPTHNHKLNPSSGQSHMGHGHPILQPYSLKTPGLYGPSPAHLPSTSLPPNPASVMDVPQDPCRLASAPHPRHHQSYPGPTHQQGVAENWHGYYSSHTQHNHSQTHTNNHPHPQHHQHSSSPSSASQPGASYHGNHNGHHSNGHQPPRRVPADLVMEAMPSSLDCDMDSILLSDFMDSEGVDFNFDGSLSQGLGIGMGIGMGIGTFAGAGPTQNSQSWVPG</sequence>
<evidence type="ECO:0000256" key="9">
    <source>
        <dbReference type="SAM" id="MobiDB-lite"/>
    </source>
</evidence>
<proteinExistence type="predicted"/>
<dbReference type="Pfam" id="PF00250">
    <property type="entry name" value="Forkhead"/>
    <property type="match status" value="1"/>
</dbReference>
<dbReference type="GO" id="GO:0005634">
    <property type="term" value="C:nucleus"/>
    <property type="evidence" value="ECO:0007669"/>
    <property type="project" value="UniProtKB-SubCell"/>
</dbReference>
<keyword evidence="7 8" id="KW-0539">Nucleus</keyword>
<evidence type="ECO:0000259" key="10">
    <source>
        <dbReference type="PROSITE" id="PS50039"/>
    </source>
</evidence>
<evidence type="ECO:0000256" key="7">
    <source>
        <dbReference type="ARBA" id="ARBA00023242"/>
    </source>
</evidence>
<evidence type="ECO:0000256" key="4">
    <source>
        <dbReference type="ARBA" id="ARBA00023015"/>
    </source>
</evidence>
<keyword evidence="4" id="KW-0805">Transcription regulation</keyword>
<dbReference type="Gene3D" id="1.10.10.10">
    <property type="entry name" value="Winged helix-like DNA-binding domain superfamily/Winged helix DNA-binding domain"/>
    <property type="match status" value="1"/>
</dbReference>
<feature type="domain" description="Fork-head" evidence="10">
    <location>
        <begin position="99"/>
        <end position="193"/>
    </location>
</feature>
<dbReference type="AlphaFoldDB" id="A0AAY4BM00"/>
<feature type="compositionally biased region" description="Basic residues" evidence="9">
    <location>
        <begin position="442"/>
        <end position="453"/>
    </location>
</feature>
<dbReference type="GO" id="GO:0005737">
    <property type="term" value="C:cytoplasm"/>
    <property type="evidence" value="ECO:0007669"/>
    <property type="project" value="UniProtKB-SubCell"/>
</dbReference>
<feature type="compositionally biased region" description="Low complexity" evidence="9">
    <location>
        <begin position="626"/>
        <end position="635"/>
    </location>
</feature>
<dbReference type="PANTHER" id="PTHR45767">
    <property type="entry name" value="FORKHEAD BOX PROTEIN O"/>
    <property type="match status" value="1"/>
</dbReference>
<feature type="compositionally biased region" description="Basic residues" evidence="9">
    <location>
        <begin position="472"/>
        <end position="484"/>
    </location>
</feature>
<dbReference type="GeneTree" id="ENSGT00940000165224"/>
<dbReference type="PROSITE" id="PS50039">
    <property type="entry name" value="FORK_HEAD_3"/>
    <property type="match status" value="1"/>
</dbReference>
<evidence type="ECO:0000256" key="2">
    <source>
        <dbReference type="ARBA" id="ARBA00004496"/>
    </source>
</evidence>
<dbReference type="PANTHER" id="PTHR45767:SF5">
    <property type="entry name" value="FORKHEAD BOX PROTEIN O6"/>
    <property type="match status" value="1"/>
</dbReference>
<keyword evidence="5 8" id="KW-0238">DNA-binding</keyword>
<dbReference type="PRINTS" id="PR00053">
    <property type="entry name" value="FORKHEAD"/>
</dbReference>
<dbReference type="Ensembl" id="ENSDCDT00010023686.1">
    <property type="protein sequence ID" value="ENSDCDP00010021577.1"/>
    <property type="gene ID" value="ENSDCDG00010010596.1"/>
</dbReference>
<keyword evidence="12" id="KW-1185">Reference proteome</keyword>
<dbReference type="SMART" id="SM00339">
    <property type="entry name" value="FH"/>
    <property type="match status" value="1"/>
</dbReference>
<evidence type="ECO:0000256" key="5">
    <source>
        <dbReference type="ARBA" id="ARBA00023125"/>
    </source>
</evidence>
<dbReference type="GO" id="GO:0000981">
    <property type="term" value="F:DNA-binding transcription factor activity, RNA polymerase II-specific"/>
    <property type="evidence" value="ECO:0007669"/>
    <property type="project" value="TreeGrafter"/>
</dbReference>
<accession>A0AAY4BM00</accession>
<dbReference type="FunFam" id="1.10.10.10:FF:000032">
    <property type="entry name" value="Forkhead box protein O4"/>
    <property type="match status" value="1"/>
</dbReference>
<dbReference type="GO" id="GO:0001945">
    <property type="term" value="P:lymph vessel development"/>
    <property type="evidence" value="ECO:0007669"/>
    <property type="project" value="UniProtKB-ARBA"/>
</dbReference>
<dbReference type="GeneID" id="114770414"/>
<evidence type="ECO:0000256" key="6">
    <source>
        <dbReference type="ARBA" id="ARBA00023163"/>
    </source>
</evidence>
<feature type="region of interest" description="Disordered" evidence="9">
    <location>
        <begin position="1"/>
        <end position="45"/>
    </location>
</feature>
<dbReference type="InterPro" id="IPR036390">
    <property type="entry name" value="WH_DNA-bd_sf"/>
</dbReference>
<gene>
    <name evidence="11" type="primary">foxo6b</name>
</gene>